<keyword evidence="7" id="KW-0227">DNA damage</keyword>
<evidence type="ECO:0000256" key="8">
    <source>
        <dbReference type="ARBA" id="ARBA00023204"/>
    </source>
</evidence>
<evidence type="ECO:0000256" key="3">
    <source>
        <dbReference type="ARBA" id="ARBA00011918"/>
    </source>
</evidence>
<dbReference type="Gene3D" id="3.30.160.70">
    <property type="entry name" value="Methylated DNA-protein cysteine methyltransferase domain"/>
    <property type="match status" value="1"/>
</dbReference>
<name>A0A212FQ31_DANPL</name>
<evidence type="ECO:0000256" key="4">
    <source>
        <dbReference type="ARBA" id="ARBA00015377"/>
    </source>
</evidence>
<keyword evidence="13" id="KW-1185">Reference proteome</keyword>
<accession>A0A212FQ31</accession>
<dbReference type="InterPro" id="IPR036217">
    <property type="entry name" value="MethylDNA_cys_MeTrfase_DNAb"/>
</dbReference>
<dbReference type="EMBL" id="AGBW02000285">
    <property type="protein sequence ID" value="OWR55799.1"/>
    <property type="molecule type" value="Genomic_DNA"/>
</dbReference>
<evidence type="ECO:0000256" key="5">
    <source>
        <dbReference type="ARBA" id="ARBA00022603"/>
    </source>
</evidence>
<reference evidence="12 13" key="1">
    <citation type="journal article" date="2011" name="Cell">
        <title>The monarch butterfly genome yields insights into long-distance migration.</title>
        <authorList>
            <person name="Zhan S."/>
            <person name="Merlin C."/>
            <person name="Boore J.L."/>
            <person name="Reppert S.M."/>
        </authorList>
    </citation>
    <scope>NUCLEOTIDE SEQUENCE [LARGE SCALE GENOMIC DNA]</scope>
    <source>
        <strain evidence="12">F-2</strain>
    </source>
</reference>
<dbReference type="InterPro" id="IPR014048">
    <property type="entry name" value="MethylDNA_cys_MeTrfase_DNA-bd"/>
</dbReference>
<dbReference type="CDD" id="cd06445">
    <property type="entry name" value="ATase"/>
    <property type="match status" value="1"/>
</dbReference>
<dbReference type="InterPro" id="IPR001497">
    <property type="entry name" value="MethylDNA_cys_MeTrfase_AS"/>
</dbReference>
<evidence type="ECO:0000313" key="13">
    <source>
        <dbReference type="Proteomes" id="UP000007151"/>
    </source>
</evidence>
<sequence length="185" mass="20836">MEFSELLTKFSQNSKKSICILRFDSPIGKIVAAGDDNFLYVVVFEDSKNFEKELRVIADNLSCSFVEKKSKILEQFECEIKDYFDGNLRKFTVPIKTFGTDFQKEVWKHLLELPYGSTQTYGSLAKNMGRAASHSRAIGAACGANAHLIIIPCHRLVASASNGGFSCGVNRKEWLIEHEKKFVKL</sequence>
<protein>
    <recommendedName>
        <fullName evidence="4">Methylated-DNA--protein-cysteine methyltransferase</fullName>
        <ecNumber evidence="3">2.1.1.63</ecNumber>
    </recommendedName>
    <alternativeName>
        <fullName evidence="9">6-O-methylguanine-DNA methyltransferase</fullName>
    </alternativeName>
    <alternativeName>
        <fullName evidence="10">O-6-methylguanine-DNA-alkyltransferase</fullName>
    </alternativeName>
</protein>
<dbReference type="Proteomes" id="UP000007151">
    <property type="component" value="Unassembled WGS sequence"/>
</dbReference>
<organism evidence="12 13">
    <name type="scientific">Danaus plexippus plexippus</name>
    <dbReference type="NCBI Taxonomy" id="278856"/>
    <lineage>
        <taxon>Eukaryota</taxon>
        <taxon>Metazoa</taxon>
        <taxon>Ecdysozoa</taxon>
        <taxon>Arthropoda</taxon>
        <taxon>Hexapoda</taxon>
        <taxon>Insecta</taxon>
        <taxon>Pterygota</taxon>
        <taxon>Neoptera</taxon>
        <taxon>Endopterygota</taxon>
        <taxon>Lepidoptera</taxon>
        <taxon>Glossata</taxon>
        <taxon>Ditrysia</taxon>
        <taxon>Papilionoidea</taxon>
        <taxon>Nymphalidae</taxon>
        <taxon>Danainae</taxon>
        <taxon>Danaini</taxon>
        <taxon>Danaina</taxon>
        <taxon>Danaus</taxon>
        <taxon>Danaus</taxon>
    </lineage>
</organism>
<proteinExistence type="inferred from homology"/>
<comment type="catalytic activity">
    <reaction evidence="11">
        <text>a 6-O-methyl-2'-deoxyguanosine in DNA + L-cysteinyl-[protein] = S-methyl-L-cysteinyl-[protein] + a 2'-deoxyguanosine in DNA</text>
        <dbReference type="Rhea" id="RHEA:24000"/>
        <dbReference type="Rhea" id="RHEA-COMP:10131"/>
        <dbReference type="Rhea" id="RHEA-COMP:10132"/>
        <dbReference type="Rhea" id="RHEA-COMP:11367"/>
        <dbReference type="Rhea" id="RHEA-COMP:11368"/>
        <dbReference type="ChEBI" id="CHEBI:29950"/>
        <dbReference type="ChEBI" id="CHEBI:82612"/>
        <dbReference type="ChEBI" id="CHEBI:85445"/>
        <dbReference type="ChEBI" id="CHEBI:85448"/>
        <dbReference type="EC" id="2.1.1.63"/>
    </reaction>
</comment>
<dbReference type="AlphaFoldDB" id="A0A212FQ31"/>
<evidence type="ECO:0000256" key="2">
    <source>
        <dbReference type="ARBA" id="ARBA00008711"/>
    </source>
</evidence>
<evidence type="ECO:0000256" key="1">
    <source>
        <dbReference type="ARBA" id="ARBA00001286"/>
    </source>
</evidence>
<dbReference type="PANTHER" id="PTHR10815:SF13">
    <property type="entry name" value="METHYLATED-DNA--PROTEIN-CYSTEINE METHYLTRANSFERASE"/>
    <property type="match status" value="1"/>
</dbReference>
<dbReference type="SUPFAM" id="SSF46767">
    <property type="entry name" value="Methylated DNA-protein cysteine methyltransferase, C-terminal domain"/>
    <property type="match status" value="1"/>
</dbReference>
<gene>
    <name evidence="12" type="ORF">KGM_207816</name>
</gene>
<dbReference type="PROSITE" id="PS00374">
    <property type="entry name" value="MGMT"/>
    <property type="match status" value="1"/>
</dbReference>
<keyword evidence="8" id="KW-0234">DNA repair</keyword>
<dbReference type="Pfam" id="PF01035">
    <property type="entry name" value="DNA_binding_1"/>
    <property type="match status" value="1"/>
</dbReference>
<dbReference type="KEGG" id="dpl:KGM_207816"/>
<dbReference type="SUPFAM" id="SSF53155">
    <property type="entry name" value="Methylated DNA-protein cysteine methyltransferase domain"/>
    <property type="match status" value="1"/>
</dbReference>
<dbReference type="EC" id="2.1.1.63" evidence="3"/>
<dbReference type="OrthoDB" id="1907495at2759"/>
<dbReference type="eggNOG" id="KOG4062">
    <property type="taxonomic scope" value="Eukaryota"/>
</dbReference>
<dbReference type="InterPro" id="IPR036388">
    <property type="entry name" value="WH-like_DNA-bd_sf"/>
</dbReference>
<evidence type="ECO:0000256" key="7">
    <source>
        <dbReference type="ARBA" id="ARBA00022763"/>
    </source>
</evidence>
<keyword evidence="5 12" id="KW-0489">Methyltransferase</keyword>
<comment type="catalytic activity">
    <reaction evidence="1">
        <text>a 4-O-methyl-thymidine in DNA + L-cysteinyl-[protein] = a thymidine in DNA + S-methyl-L-cysteinyl-[protein]</text>
        <dbReference type="Rhea" id="RHEA:53428"/>
        <dbReference type="Rhea" id="RHEA-COMP:10131"/>
        <dbReference type="Rhea" id="RHEA-COMP:10132"/>
        <dbReference type="Rhea" id="RHEA-COMP:13555"/>
        <dbReference type="Rhea" id="RHEA-COMP:13556"/>
        <dbReference type="ChEBI" id="CHEBI:29950"/>
        <dbReference type="ChEBI" id="CHEBI:82612"/>
        <dbReference type="ChEBI" id="CHEBI:137386"/>
        <dbReference type="ChEBI" id="CHEBI:137387"/>
        <dbReference type="EC" id="2.1.1.63"/>
    </reaction>
</comment>
<dbReference type="GO" id="GO:0006281">
    <property type="term" value="P:DNA repair"/>
    <property type="evidence" value="ECO:0007669"/>
    <property type="project" value="UniProtKB-KW"/>
</dbReference>
<comment type="caution">
    <text evidence="12">The sequence shown here is derived from an EMBL/GenBank/DDBJ whole genome shotgun (WGS) entry which is preliminary data.</text>
</comment>
<dbReference type="InterPro" id="IPR036631">
    <property type="entry name" value="MGMT_N_sf"/>
</dbReference>
<evidence type="ECO:0000256" key="10">
    <source>
        <dbReference type="ARBA" id="ARBA00031621"/>
    </source>
</evidence>
<dbReference type="Gene3D" id="1.10.10.10">
    <property type="entry name" value="Winged helix-like DNA-binding domain superfamily/Winged helix DNA-binding domain"/>
    <property type="match status" value="1"/>
</dbReference>
<dbReference type="NCBIfam" id="TIGR00589">
    <property type="entry name" value="ogt"/>
    <property type="match status" value="1"/>
</dbReference>
<comment type="similarity">
    <text evidence="2">Belongs to the MGMT family.</text>
</comment>
<dbReference type="GO" id="GO:0032259">
    <property type="term" value="P:methylation"/>
    <property type="evidence" value="ECO:0007669"/>
    <property type="project" value="UniProtKB-KW"/>
</dbReference>
<keyword evidence="6" id="KW-0808">Transferase</keyword>
<dbReference type="PANTHER" id="PTHR10815">
    <property type="entry name" value="METHYLATED-DNA--PROTEIN-CYSTEINE METHYLTRANSFERASE"/>
    <property type="match status" value="1"/>
</dbReference>
<evidence type="ECO:0000256" key="11">
    <source>
        <dbReference type="ARBA" id="ARBA00049348"/>
    </source>
</evidence>
<dbReference type="GO" id="GO:0003908">
    <property type="term" value="F:methylated-DNA-[protein]-cysteine S-methyltransferase activity"/>
    <property type="evidence" value="ECO:0007669"/>
    <property type="project" value="UniProtKB-EC"/>
</dbReference>
<evidence type="ECO:0000313" key="12">
    <source>
        <dbReference type="EMBL" id="OWR55799.1"/>
    </source>
</evidence>
<evidence type="ECO:0000256" key="6">
    <source>
        <dbReference type="ARBA" id="ARBA00022679"/>
    </source>
</evidence>
<evidence type="ECO:0000256" key="9">
    <source>
        <dbReference type="ARBA" id="ARBA00030795"/>
    </source>
</evidence>
<dbReference type="STRING" id="278856.A0A212FQ31"/>